<evidence type="ECO:0000313" key="2">
    <source>
        <dbReference type="Proteomes" id="UP001596161"/>
    </source>
</evidence>
<sequence length="244" mass="25625">MKNIYLLVFAVFGLLLVSCKDKDKDPKPTVGSIRCAVTPAGSVSAMSVTAGGTIYTALPEADNSFLIGNLPPGQYTVSFQTTPNYREPAKRLAEITANNETNLGTISIEKVIDTGTFSATLNGNSWVSPLPLGTINNNSLIVTGTQINLNGNSEVITLVLPNFNGTGIYTGPVDASATFTSVSISGNMQNWSTSTGQCLVNISRLDPNEKQVSGTFSFLAIPADPNASGTKTVTNGTFSNVSFQ</sequence>
<protein>
    <submittedName>
        <fullName evidence="1">DUF6252 family protein</fullName>
    </submittedName>
</protein>
<dbReference type="InterPro" id="IPR013784">
    <property type="entry name" value="Carb-bd-like_fold"/>
</dbReference>
<dbReference type="PROSITE" id="PS51257">
    <property type="entry name" value="PROKAR_LIPOPROTEIN"/>
    <property type="match status" value="1"/>
</dbReference>
<dbReference type="Gene3D" id="2.60.40.1120">
    <property type="entry name" value="Carboxypeptidase-like, regulatory domain"/>
    <property type="match status" value="1"/>
</dbReference>
<proteinExistence type="predicted"/>
<dbReference type="SUPFAM" id="SSF49452">
    <property type="entry name" value="Starch-binding domain-like"/>
    <property type="match status" value="1"/>
</dbReference>
<dbReference type="EMBL" id="JBHSKT010000004">
    <property type="protein sequence ID" value="MFC5270577.1"/>
    <property type="molecule type" value="Genomic_DNA"/>
</dbReference>
<dbReference type="Pfam" id="PF19765">
    <property type="entry name" value="DUF6252"/>
    <property type="match status" value="1"/>
</dbReference>
<comment type="caution">
    <text evidence="1">The sequence shown here is derived from an EMBL/GenBank/DDBJ whole genome shotgun (WGS) entry which is preliminary data.</text>
</comment>
<accession>A0ABW0E9L8</accession>
<evidence type="ECO:0000313" key="1">
    <source>
        <dbReference type="EMBL" id="MFC5270577.1"/>
    </source>
</evidence>
<dbReference type="InterPro" id="IPR046219">
    <property type="entry name" value="DUF6252"/>
</dbReference>
<gene>
    <name evidence="1" type="ORF">ACFPIB_08165</name>
</gene>
<keyword evidence="2" id="KW-1185">Reference proteome</keyword>
<name>A0ABW0E9L8_9BACT</name>
<reference evidence="2" key="1">
    <citation type="journal article" date="2019" name="Int. J. Syst. Evol. Microbiol.">
        <title>The Global Catalogue of Microorganisms (GCM) 10K type strain sequencing project: providing services to taxonomists for standard genome sequencing and annotation.</title>
        <authorList>
            <consortium name="The Broad Institute Genomics Platform"/>
            <consortium name="The Broad Institute Genome Sequencing Center for Infectious Disease"/>
            <person name="Wu L."/>
            <person name="Ma J."/>
        </authorList>
    </citation>
    <scope>NUCLEOTIDE SEQUENCE [LARGE SCALE GENOMIC DNA]</scope>
    <source>
        <strain evidence="2">KACC 12602</strain>
    </source>
</reference>
<dbReference type="RefSeq" id="WP_378016944.1">
    <property type="nucleotide sequence ID" value="NZ_JBHSKT010000004.1"/>
</dbReference>
<dbReference type="Proteomes" id="UP001596161">
    <property type="component" value="Unassembled WGS sequence"/>
</dbReference>
<organism evidence="1 2">
    <name type="scientific">Adhaeribacter terreus</name>
    <dbReference type="NCBI Taxonomy" id="529703"/>
    <lineage>
        <taxon>Bacteria</taxon>
        <taxon>Pseudomonadati</taxon>
        <taxon>Bacteroidota</taxon>
        <taxon>Cytophagia</taxon>
        <taxon>Cytophagales</taxon>
        <taxon>Hymenobacteraceae</taxon>
        <taxon>Adhaeribacter</taxon>
    </lineage>
</organism>